<reference evidence="1" key="1">
    <citation type="submission" date="2021-06" db="EMBL/GenBank/DDBJ databases">
        <authorList>
            <person name="Kallberg Y."/>
            <person name="Tangrot J."/>
            <person name="Rosling A."/>
        </authorList>
    </citation>
    <scope>NUCLEOTIDE SEQUENCE</scope>
    <source>
        <strain evidence="1">MA461A</strain>
    </source>
</reference>
<name>A0ACA9SQE7_9GLOM</name>
<gene>
    <name evidence="1" type="ORF">RPERSI_LOCUS32657</name>
</gene>
<protein>
    <submittedName>
        <fullName evidence="1">27856_t:CDS:1</fullName>
    </submittedName>
</protein>
<evidence type="ECO:0000313" key="2">
    <source>
        <dbReference type="Proteomes" id="UP000789920"/>
    </source>
</evidence>
<accession>A0ACA9SQE7</accession>
<dbReference type="Proteomes" id="UP000789920">
    <property type="component" value="Unassembled WGS sequence"/>
</dbReference>
<sequence length="118" mass="13379">IEEENAHCIQLPPNPSTHCGLNKVGNFMKDIGQEVKDTNISEDTIMNITRHKSLQGVRAYKNVNESQKINMIKILINFIEPNQEPSTVLTEITRSHINFNTNTITNAQDVNMVQGQIY</sequence>
<keyword evidence="2" id="KW-1185">Reference proteome</keyword>
<feature type="non-terminal residue" evidence="1">
    <location>
        <position position="118"/>
    </location>
</feature>
<organism evidence="1 2">
    <name type="scientific">Racocetra persica</name>
    <dbReference type="NCBI Taxonomy" id="160502"/>
    <lineage>
        <taxon>Eukaryota</taxon>
        <taxon>Fungi</taxon>
        <taxon>Fungi incertae sedis</taxon>
        <taxon>Mucoromycota</taxon>
        <taxon>Glomeromycotina</taxon>
        <taxon>Glomeromycetes</taxon>
        <taxon>Diversisporales</taxon>
        <taxon>Gigasporaceae</taxon>
        <taxon>Racocetra</taxon>
    </lineage>
</organism>
<proteinExistence type="predicted"/>
<feature type="non-terminal residue" evidence="1">
    <location>
        <position position="1"/>
    </location>
</feature>
<evidence type="ECO:0000313" key="1">
    <source>
        <dbReference type="EMBL" id="CAG8843212.1"/>
    </source>
</evidence>
<comment type="caution">
    <text evidence="1">The sequence shown here is derived from an EMBL/GenBank/DDBJ whole genome shotgun (WGS) entry which is preliminary data.</text>
</comment>
<dbReference type="EMBL" id="CAJVQC010137409">
    <property type="protein sequence ID" value="CAG8843212.1"/>
    <property type="molecule type" value="Genomic_DNA"/>
</dbReference>